<dbReference type="RefSeq" id="WP_258393080.1">
    <property type="nucleotide sequence ID" value="NZ_AP019769.1"/>
</dbReference>
<dbReference type="EMBL" id="AP019769">
    <property type="protein sequence ID" value="BBL45768.1"/>
    <property type="molecule type" value="Genomic_DNA"/>
</dbReference>
<evidence type="ECO:0000256" key="3">
    <source>
        <dbReference type="ARBA" id="ARBA00022630"/>
    </source>
</evidence>
<dbReference type="PANTHER" id="PTHR43673">
    <property type="entry name" value="NAD(P)H NITROREDUCTASE YDGI-RELATED"/>
    <property type="match status" value="1"/>
</dbReference>
<dbReference type="Gene3D" id="3.40.109.10">
    <property type="entry name" value="NADH Oxidase"/>
    <property type="match status" value="1"/>
</dbReference>
<evidence type="ECO:0000259" key="6">
    <source>
        <dbReference type="Pfam" id="PF00881"/>
    </source>
</evidence>
<feature type="domain" description="Nitroreductase" evidence="6">
    <location>
        <begin position="62"/>
        <end position="149"/>
    </location>
</feature>
<evidence type="ECO:0000313" key="7">
    <source>
        <dbReference type="EMBL" id="BBL45768.1"/>
    </source>
</evidence>
<evidence type="ECO:0000313" key="8">
    <source>
        <dbReference type="Proteomes" id="UP001055553"/>
    </source>
</evidence>
<name>A0A915WRK8_9ARCH</name>
<keyword evidence="7" id="KW-0436">Ligase</keyword>
<evidence type="ECO:0000256" key="4">
    <source>
        <dbReference type="ARBA" id="ARBA00022643"/>
    </source>
</evidence>
<organism evidence="7 8">
    <name type="scientific">Nanobdella aerobiophila</name>
    <dbReference type="NCBI Taxonomy" id="2586965"/>
    <lineage>
        <taxon>Archaea</taxon>
        <taxon>Nanobdellota</taxon>
        <taxon>Nanobdellia</taxon>
        <taxon>Nanobdellales</taxon>
        <taxon>Nanobdellaceae</taxon>
        <taxon>Nanobdella</taxon>
    </lineage>
</organism>
<keyword evidence="4" id="KW-0288">FMN</keyword>
<dbReference type="Pfam" id="PF00881">
    <property type="entry name" value="Nitroreductase"/>
    <property type="match status" value="1"/>
</dbReference>
<protein>
    <submittedName>
        <fullName evidence="7">Coenzyme F420:L-glutamate ligase</fullName>
    </submittedName>
</protein>
<proteinExistence type="inferred from homology"/>
<evidence type="ECO:0000256" key="2">
    <source>
        <dbReference type="ARBA" id="ARBA00007118"/>
    </source>
</evidence>
<dbReference type="GO" id="GO:0016874">
    <property type="term" value="F:ligase activity"/>
    <property type="evidence" value="ECO:0007669"/>
    <property type="project" value="UniProtKB-KW"/>
</dbReference>
<dbReference type="GO" id="GO:0016491">
    <property type="term" value="F:oxidoreductase activity"/>
    <property type="evidence" value="ECO:0007669"/>
    <property type="project" value="UniProtKB-KW"/>
</dbReference>
<reference evidence="8" key="1">
    <citation type="journal article" date="2022" name="Int. J. Syst. Evol. Microbiol.">
        <title>Nanobdella aerobiophila gen. nov., sp. nov., a thermoacidophilic, obligate ectosymbiotic archaeon, and proposal of Nanobdellaceae fam. nov., Nanobdellales ord. nov. and Nanobdellia class. nov.</title>
        <authorList>
            <person name="Kato S."/>
            <person name="Ogasawara A."/>
            <person name="Itoh T."/>
            <person name="Sakai H.D."/>
            <person name="Shimizu M."/>
            <person name="Yuki M."/>
            <person name="Kaneko M."/>
            <person name="Takashina T."/>
            <person name="Ohkuma M."/>
        </authorList>
    </citation>
    <scope>NUCLEOTIDE SEQUENCE [LARGE SCALE GENOMIC DNA]</scope>
    <source>
        <strain evidence="8">MJ1</strain>
    </source>
</reference>
<keyword evidence="5" id="KW-0560">Oxidoreductase</keyword>
<dbReference type="AlphaFoldDB" id="A0A915WRK8"/>
<dbReference type="InterPro" id="IPR029479">
    <property type="entry name" value="Nitroreductase"/>
</dbReference>
<dbReference type="KEGG" id="naer:MJ1_0621"/>
<dbReference type="GeneID" id="74568565"/>
<sequence length="201" mass="23273">MDIEEAIIKRRSFRDYSTDDIPYDDILDIIKKGTLAPIAGNLDHYKFIIIKNPETIEKISSAAKQEFIKKANTLIVIISNDQKMISFYGNKGKEYALQDTAATAENIILYALNKNVGTCWIGNFDEAKIKEILQIPKEYNVHIIITMGYINNTPKETPRKNLNEIVYFEKYGNSLYKPQYYPLMSNIKNIINYLKNVFEKQ</sequence>
<dbReference type="InterPro" id="IPR000415">
    <property type="entry name" value="Nitroreductase-like"/>
</dbReference>
<evidence type="ECO:0000256" key="1">
    <source>
        <dbReference type="ARBA" id="ARBA00001917"/>
    </source>
</evidence>
<dbReference type="PANTHER" id="PTHR43673:SF2">
    <property type="entry name" value="NITROREDUCTASE"/>
    <property type="match status" value="1"/>
</dbReference>
<comment type="cofactor">
    <cofactor evidence="1">
        <name>FMN</name>
        <dbReference type="ChEBI" id="CHEBI:58210"/>
    </cofactor>
</comment>
<gene>
    <name evidence="7" type="ORF">MJ1_0621</name>
</gene>
<comment type="similarity">
    <text evidence="2">Belongs to the nitroreductase family.</text>
</comment>
<keyword evidence="8" id="KW-1185">Reference proteome</keyword>
<dbReference type="SUPFAM" id="SSF55469">
    <property type="entry name" value="FMN-dependent nitroreductase-like"/>
    <property type="match status" value="1"/>
</dbReference>
<evidence type="ECO:0000256" key="5">
    <source>
        <dbReference type="ARBA" id="ARBA00023002"/>
    </source>
</evidence>
<dbReference type="Proteomes" id="UP001055553">
    <property type="component" value="Chromosome"/>
</dbReference>
<accession>A0A915WRK8</accession>
<keyword evidence="3" id="KW-0285">Flavoprotein</keyword>